<evidence type="ECO:0000313" key="1">
    <source>
        <dbReference type="EMBL" id="KZE77504.1"/>
    </source>
</evidence>
<dbReference type="OrthoDB" id="9949144at2"/>
<name>A0A165R024_9FLAO</name>
<gene>
    <name evidence="1" type="ORF">AV926_14110</name>
</gene>
<comment type="caution">
    <text evidence="1">The sequence shown here is derived from an EMBL/GenBank/DDBJ whole genome shotgun (WGS) entry which is preliminary data.</text>
</comment>
<organism evidence="1 2">
    <name type="scientific">Myroides marinus</name>
    <dbReference type="NCBI Taxonomy" id="703342"/>
    <lineage>
        <taxon>Bacteria</taxon>
        <taxon>Pseudomonadati</taxon>
        <taxon>Bacteroidota</taxon>
        <taxon>Flavobacteriia</taxon>
        <taxon>Flavobacteriales</taxon>
        <taxon>Flavobacteriaceae</taxon>
        <taxon>Myroides</taxon>
    </lineage>
</organism>
<dbReference type="Proteomes" id="UP000076630">
    <property type="component" value="Unassembled WGS sequence"/>
</dbReference>
<sequence>MTIQEKLLITALKMPKKYFNIHSERILQKIPRRDIEDYARWELDMIEEDEAHEHCDCMDLNKQDNDDLLSELESRGLKLQGDNLITSDLVHRFCKIAELENPIKLQSIIEQLEKDNNL</sequence>
<reference evidence="1 2" key="1">
    <citation type="submission" date="2016-01" db="EMBL/GenBank/DDBJ databases">
        <title>Whole genome sequencing of Myroides marinus L41.</title>
        <authorList>
            <person name="Hong K.W."/>
        </authorList>
    </citation>
    <scope>NUCLEOTIDE SEQUENCE [LARGE SCALE GENOMIC DNA]</scope>
    <source>
        <strain evidence="1 2">L41</strain>
    </source>
</reference>
<keyword evidence="2" id="KW-1185">Reference proteome</keyword>
<protein>
    <submittedName>
        <fullName evidence="1">Uncharacterized protein</fullName>
    </submittedName>
</protein>
<dbReference type="AlphaFoldDB" id="A0A165R024"/>
<evidence type="ECO:0000313" key="2">
    <source>
        <dbReference type="Proteomes" id="UP000076630"/>
    </source>
</evidence>
<dbReference type="EMBL" id="LQNU01000070">
    <property type="protein sequence ID" value="KZE77504.1"/>
    <property type="molecule type" value="Genomic_DNA"/>
</dbReference>
<proteinExistence type="predicted"/>
<accession>A0A165R024</accession>
<dbReference type="RefSeq" id="WP_038985318.1">
    <property type="nucleotide sequence ID" value="NZ_JWJO01000012.1"/>
</dbReference>